<dbReference type="Proteomes" id="UP001589775">
    <property type="component" value="Unassembled WGS sequence"/>
</dbReference>
<gene>
    <name evidence="1" type="ORF">ACFFJ6_10725</name>
</gene>
<dbReference type="PANTHER" id="PTHR34129:SF1">
    <property type="entry name" value="DUF952 DOMAIN-CONTAINING PROTEIN"/>
    <property type="match status" value="1"/>
</dbReference>
<organism evidence="1 2">
    <name type="scientific">Rhodopseudomonas telluris</name>
    <dbReference type="NCBI Taxonomy" id="644215"/>
    <lineage>
        <taxon>Bacteria</taxon>
        <taxon>Pseudomonadati</taxon>
        <taxon>Pseudomonadota</taxon>
        <taxon>Alphaproteobacteria</taxon>
        <taxon>Hyphomicrobiales</taxon>
        <taxon>Nitrobacteraceae</taxon>
        <taxon>Rhodopseudomonas</taxon>
    </lineage>
</organism>
<dbReference type="SUPFAM" id="SSF56399">
    <property type="entry name" value="ADP-ribosylation"/>
    <property type="match status" value="1"/>
</dbReference>
<sequence>MRTIYKICDAPAWRMAEQAGVYRGSADDSRDGFIHFSTAEQLAGTLAKHYAGQTGLKLVAVDADALGPALRWEPSRGGALFPHLYGELALGAVTSVQEIATRADGTHDIPELVP</sequence>
<dbReference type="RefSeq" id="WP_378387385.1">
    <property type="nucleotide sequence ID" value="NZ_JBHLWM010000004.1"/>
</dbReference>
<proteinExistence type="predicted"/>
<dbReference type="Pfam" id="PF06108">
    <property type="entry name" value="DUF952"/>
    <property type="match status" value="1"/>
</dbReference>
<evidence type="ECO:0000313" key="1">
    <source>
        <dbReference type="EMBL" id="MFC0240944.1"/>
    </source>
</evidence>
<accession>A0ABV6ERU2</accession>
<name>A0ABV6ERU2_9BRAD</name>
<dbReference type="PANTHER" id="PTHR34129">
    <property type="entry name" value="BLR1139 PROTEIN"/>
    <property type="match status" value="1"/>
</dbReference>
<protein>
    <submittedName>
        <fullName evidence="1">DUF952 domain-containing protein</fullName>
    </submittedName>
</protein>
<reference evidence="1 2" key="1">
    <citation type="submission" date="2024-09" db="EMBL/GenBank/DDBJ databases">
        <authorList>
            <person name="Sun Q."/>
            <person name="Mori K."/>
        </authorList>
    </citation>
    <scope>NUCLEOTIDE SEQUENCE [LARGE SCALE GENOMIC DNA]</scope>
    <source>
        <strain evidence="1 2">KCTC 23279</strain>
    </source>
</reference>
<keyword evidence="2" id="KW-1185">Reference proteome</keyword>
<dbReference type="Gene3D" id="3.20.170.20">
    <property type="entry name" value="Protein of unknown function DUF952"/>
    <property type="match status" value="1"/>
</dbReference>
<evidence type="ECO:0000313" key="2">
    <source>
        <dbReference type="Proteomes" id="UP001589775"/>
    </source>
</evidence>
<comment type="caution">
    <text evidence="1">The sequence shown here is derived from an EMBL/GenBank/DDBJ whole genome shotgun (WGS) entry which is preliminary data.</text>
</comment>
<dbReference type="InterPro" id="IPR009297">
    <property type="entry name" value="DUF952"/>
</dbReference>
<dbReference type="EMBL" id="JBHLWM010000004">
    <property type="protein sequence ID" value="MFC0240944.1"/>
    <property type="molecule type" value="Genomic_DNA"/>
</dbReference>